<protein>
    <submittedName>
        <fullName evidence="1">Z-ring formation inhibitor MciZ</fullName>
    </submittedName>
</protein>
<evidence type="ECO:0000313" key="2">
    <source>
        <dbReference type="Proteomes" id="UP000239663"/>
    </source>
</evidence>
<organism evidence="1 2">
    <name type="scientific">Pradoshia eiseniae</name>
    <dbReference type="NCBI Taxonomy" id="2064768"/>
    <lineage>
        <taxon>Bacteria</taxon>
        <taxon>Bacillati</taxon>
        <taxon>Bacillota</taxon>
        <taxon>Bacilli</taxon>
        <taxon>Bacillales</taxon>
        <taxon>Bacillaceae</taxon>
        <taxon>Pradoshia</taxon>
    </lineage>
</organism>
<proteinExistence type="predicted"/>
<dbReference type="InterPro" id="IPR025177">
    <property type="entry name" value="MciZ"/>
</dbReference>
<evidence type="ECO:0000313" key="1">
    <source>
        <dbReference type="EMBL" id="PQD96842.1"/>
    </source>
</evidence>
<name>A0A2S7N443_9BACI</name>
<comment type="caution">
    <text evidence="1">The sequence shown here is derived from an EMBL/GenBank/DDBJ whole genome shotgun (WGS) entry which is preliminary data.</text>
</comment>
<gene>
    <name evidence="1" type="ORF">CYL18_02855</name>
</gene>
<accession>A0A2S7N443</accession>
<dbReference type="Proteomes" id="UP000239663">
    <property type="component" value="Unassembled WGS sequence"/>
</dbReference>
<keyword evidence="2" id="KW-1185">Reference proteome</keyword>
<dbReference type="AlphaFoldDB" id="A0A2S7N443"/>
<reference evidence="1 2" key="1">
    <citation type="submission" date="2017-12" db="EMBL/GenBank/DDBJ databases">
        <title>Taxonomic description and draft genome of Pradoshia cofamensis Gen. nov., sp. nov., a thermotolerant bacillale isolated from anterior gut of earthworm Eisenia fetida.</title>
        <authorList>
            <person name="Saha T."/>
            <person name="Chakraborty R."/>
        </authorList>
    </citation>
    <scope>NUCLEOTIDE SEQUENCE [LARGE SCALE GENOMIC DNA]</scope>
    <source>
        <strain evidence="1 2">EAG3</strain>
    </source>
</reference>
<dbReference type="Pfam" id="PF13072">
    <property type="entry name" value="MciZ"/>
    <property type="match status" value="1"/>
</dbReference>
<dbReference type="EMBL" id="PKOZ01000001">
    <property type="protein sequence ID" value="PQD96842.1"/>
    <property type="molecule type" value="Genomic_DNA"/>
</dbReference>
<dbReference type="RefSeq" id="WP_104847937.1">
    <property type="nucleotide sequence ID" value="NZ_PKOZ01000001.1"/>
</dbReference>
<dbReference type="OrthoDB" id="2990038at2"/>
<sequence>MRVKISGNQIIMSGKAWEIRAKLREYSQKYVYVIDMILDVPRIK</sequence>